<dbReference type="NCBIfam" id="TIGR01350">
    <property type="entry name" value="lipoamide_DH"/>
    <property type="match status" value="1"/>
</dbReference>
<feature type="domain" description="FAD/NAD(P)-binding" evidence="18">
    <location>
        <begin position="51"/>
        <end position="371"/>
    </location>
</feature>
<dbReference type="SUPFAM" id="SSF51905">
    <property type="entry name" value="FAD/NAD(P)-binding domain"/>
    <property type="match status" value="1"/>
</dbReference>
<keyword evidence="11 16" id="KW-0676">Redox-active center</keyword>
<dbReference type="InterPro" id="IPR004099">
    <property type="entry name" value="Pyr_nucl-diS_OxRdtase_dimer"/>
</dbReference>
<protein>
    <recommendedName>
        <fullName evidence="4 16">Dihydrolipoyl dehydrogenase</fullName>
        <ecNumber evidence="3 16">1.8.1.4</ecNumber>
    </recommendedName>
</protein>
<reference evidence="19 20" key="1">
    <citation type="submission" date="2019-02" db="EMBL/GenBank/DDBJ databases">
        <title>Deep-cultivation of Planctomycetes and their phenomic and genomic characterization uncovers novel biology.</title>
        <authorList>
            <person name="Wiegand S."/>
            <person name="Jogler M."/>
            <person name="Boedeker C."/>
            <person name="Pinto D."/>
            <person name="Vollmers J."/>
            <person name="Rivas-Marin E."/>
            <person name="Kohn T."/>
            <person name="Peeters S.H."/>
            <person name="Heuer A."/>
            <person name="Rast P."/>
            <person name="Oberbeckmann S."/>
            <person name="Bunk B."/>
            <person name="Jeske O."/>
            <person name="Meyerdierks A."/>
            <person name="Storesund J.E."/>
            <person name="Kallscheuer N."/>
            <person name="Luecker S."/>
            <person name="Lage O.M."/>
            <person name="Pohl T."/>
            <person name="Merkel B.J."/>
            <person name="Hornburger P."/>
            <person name="Mueller R.-W."/>
            <person name="Bruemmer F."/>
            <person name="Labrenz M."/>
            <person name="Spormann A.M."/>
            <person name="Op Den Camp H."/>
            <person name="Overmann J."/>
            <person name="Amann R."/>
            <person name="Jetten M.S.M."/>
            <person name="Mascher T."/>
            <person name="Medema M.H."/>
            <person name="Devos D.P."/>
            <person name="Kaster A.-K."/>
            <person name="Ovreas L."/>
            <person name="Rohde M."/>
            <person name="Galperin M.Y."/>
            <person name="Jogler C."/>
        </authorList>
    </citation>
    <scope>NUCLEOTIDE SEQUENCE [LARGE SCALE GENOMIC DNA]</scope>
    <source>
        <strain evidence="19 20">Poly59</strain>
    </source>
</reference>
<feature type="disulfide bond" description="Redox-active" evidence="15">
    <location>
        <begin position="88"/>
        <end position="93"/>
    </location>
</feature>
<evidence type="ECO:0000256" key="2">
    <source>
        <dbReference type="ARBA" id="ARBA00007532"/>
    </source>
</evidence>
<dbReference type="InterPro" id="IPR023753">
    <property type="entry name" value="FAD/NAD-binding_dom"/>
</dbReference>
<name>A0A5C6EE74_9BACT</name>
<evidence type="ECO:0000256" key="1">
    <source>
        <dbReference type="ARBA" id="ARBA00004496"/>
    </source>
</evidence>
<dbReference type="PRINTS" id="PR00411">
    <property type="entry name" value="PNDRDTASEI"/>
</dbReference>
<comment type="catalytic activity">
    <reaction evidence="12 16">
        <text>N(6)-[(R)-dihydrolipoyl]-L-lysyl-[protein] + NAD(+) = N(6)-[(R)-lipoyl]-L-lysyl-[protein] + NADH + H(+)</text>
        <dbReference type="Rhea" id="RHEA:15045"/>
        <dbReference type="Rhea" id="RHEA-COMP:10474"/>
        <dbReference type="Rhea" id="RHEA-COMP:10475"/>
        <dbReference type="ChEBI" id="CHEBI:15378"/>
        <dbReference type="ChEBI" id="CHEBI:57540"/>
        <dbReference type="ChEBI" id="CHEBI:57945"/>
        <dbReference type="ChEBI" id="CHEBI:83099"/>
        <dbReference type="ChEBI" id="CHEBI:83100"/>
        <dbReference type="EC" id="1.8.1.4"/>
    </reaction>
</comment>
<evidence type="ECO:0000256" key="16">
    <source>
        <dbReference type="RuleBase" id="RU003692"/>
    </source>
</evidence>
<dbReference type="PRINTS" id="PR00368">
    <property type="entry name" value="FADPNR"/>
</dbReference>
<dbReference type="GO" id="GO:0050660">
    <property type="term" value="F:flavin adenine dinucleotide binding"/>
    <property type="evidence" value="ECO:0007669"/>
    <property type="project" value="InterPro"/>
</dbReference>
<keyword evidence="9 14" id="KW-0520">NAD</keyword>
<feature type="binding site" evidence="14">
    <location>
        <begin position="362"/>
        <end position="365"/>
    </location>
    <ligand>
        <name>FAD</name>
        <dbReference type="ChEBI" id="CHEBI:57692"/>
    </ligand>
</feature>
<evidence type="ECO:0000313" key="19">
    <source>
        <dbReference type="EMBL" id="TWU47138.1"/>
    </source>
</evidence>
<sequence length="510" mass="54214">MSQKFPRNCPSWQGYCFSAKLEQSGDQWPGSDGENFTLGKAKFVMKTVRHELVVLGGGPAGYVAAIRAAQLGINVACIDENARFGGTCVRVGCIPSKSLLESSHLYEETKHSLADHGIKVGGVELDLSAMMKRKEGIVDALTGGIDMLFKKKGVTAYRGRGKFSGVNTIEVSPSDGGETIQLQADQVMICAGSRPASLRPVEEDGDRIGNSTTGLSFPEVPKRLVVIGGGYIGLELGSVWNRLGSEVIVLEALDRILPGLDNELASLAHRTFKKQGIDFRTSTFVESAKVVGDKCVVAIKGGEAIECDRVLLSTGRTPSTDNLGLESIGLETDKRGFIAVNENFETAVEGVYATGDCIGGAMLAHKAMEEGIVCVERMAGIKSHMNYDVIPAVVYTNPEIAMVGKTEEQLKEAGTEYKKGVCPFGANGRARTLGDTGGRVKILADAKTDRVLGVHIIGNRAGDLIAEAAAAMEFGASSEDIARTCHAHPTLSEAMHEAALDVEDRAIHTA</sequence>
<evidence type="ECO:0000259" key="17">
    <source>
        <dbReference type="Pfam" id="PF02852"/>
    </source>
</evidence>
<evidence type="ECO:0000313" key="20">
    <source>
        <dbReference type="Proteomes" id="UP000317977"/>
    </source>
</evidence>
<dbReference type="InterPro" id="IPR036188">
    <property type="entry name" value="FAD/NAD-bd_sf"/>
</dbReference>
<keyword evidence="20" id="KW-1185">Reference proteome</keyword>
<evidence type="ECO:0000259" key="18">
    <source>
        <dbReference type="Pfam" id="PF07992"/>
    </source>
</evidence>
<dbReference type="InterPro" id="IPR012999">
    <property type="entry name" value="Pyr_OxRdtase_I_AS"/>
</dbReference>
<evidence type="ECO:0000256" key="7">
    <source>
        <dbReference type="ARBA" id="ARBA00022827"/>
    </source>
</evidence>
<feature type="binding site" evidence="14">
    <location>
        <begin position="228"/>
        <end position="235"/>
    </location>
    <ligand>
        <name>NAD(+)</name>
        <dbReference type="ChEBI" id="CHEBI:57540"/>
    </ligand>
</feature>
<evidence type="ECO:0000256" key="11">
    <source>
        <dbReference type="ARBA" id="ARBA00023284"/>
    </source>
</evidence>
<dbReference type="PANTHER" id="PTHR22912:SF224">
    <property type="entry name" value="DIHYDROLIPOYL DEHYDROGENASE"/>
    <property type="match status" value="1"/>
</dbReference>
<proteinExistence type="inferred from homology"/>
<keyword evidence="14" id="KW-0547">Nucleotide-binding</keyword>
<dbReference type="PANTHER" id="PTHR22912">
    <property type="entry name" value="DISULFIDE OXIDOREDUCTASE"/>
    <property type="match status" value="1"/>
</dbReference>
<feature type="binding site" evidence="14">
    <location>
        <position position="356"/>
    </location>
    <ligand>
        <name>FAD</name>
        <dbReference type="ChEBI" id="CHEBI:57692"/>
    </ligand>
</feature>
<dbReference type="InterPro" id="IPR050151">
    <property type="entry name" value="Class-I_Pyr_Nuc-Dis_Oxidored"/>
</dbReference>
<dbReference type="Gene3D" id="3.50.50.60">
    <property type="entry name" value="FAD/NAD(P)-binding domain"/>
    <property type="match status" value="2"/>
</dbReference>
<evidence type="ECO:0000256" key="6">
    <source>
        <dbReference type="ARBA" id="ARBA00022630"/>
    </source>
</evidence>
<dbReference type="InterPro" id="IPR001100">
    <property type="entry name" value="Pyr_nuc-diS_OxRdtase"/>
</dbReference>
<dbReference type="Pfam" id="PF07992">
    <property type="entry name" value="Pyr_redox_2"/>
    <property type="match status" value="1"/>
</dbReference>
<comment type="caution">
    <text evidence="19">The sequence shown here is derived from an EMBL/GenBank/DDBJ whole genome shotgun (WGS) entry which is preliminary data.</text>
</comment>
<dbReference type="InterPro" id="IPR006258">
    <property type="entry name" value="Lipoamide_DH"/>
</dbReference>
<keyword evidence="6 16" id="KW-0285">Flavoprotein</keyword>
<evidence type="ECO:0000256" key="12">
    <source>
        <dbReference type="ARBA" id="ARBA00049187"/>
    </source>
</evidence>
<evidence type="ECO:0000256" key="4">
    <source>
        <dbReference type="ARBA" id="ARBA00016961"/>
    </source>
</evidence>
<dbReference type="GO" id="GO:0004148">
    <property type="term" value="F:dihydrolipoyl dehydrogenase (NADH) activity"/>
    <property type="evidence" value="ECO:0007669"/>
    <property type="project" value="UniProtKB-EC"/>
</dbReference>
<evidence type="ECO:0000256" key="13">
    <source>
        <dbReference type="PIRSR" id="PIRSR000350-2"/>
    </source>
</evidence>
<feature type="binding site" evidence="14">
    <location>
        <position position="251"/>
    </location>
    <ligand>
        <name>NAD(+)</name>
        <dbReference type="ChEBI" id="CHEBI:57540"/>
    </ligand>
</feature>
<dbReference type="GO" id="GO:0006103">
    <property type="term" value="P:2-oxoglutarate metabolic process"/>
    <property type="evidence" value="ECO:0007669"/>
    <property type="project" value="TreeGrafter"/>
</dbReference>
<evidence type="ECO:0000256" key="15">
    <source>
        <dbReference type="PIRSR" id="PIRSR000350-4"/>
    </source>
</evidence>
<dbReference type="Gene3D" id="3.30.390.30">
    <property type="match status" value="1"/>
</dbReference>
<feature type="domain" description="Pyridine nucleotide-disulphide oxidoreductase dimerisation" evidence="17">
    <location>
        <begin position="390"/>
        <end position="499"/>
    </location>
</feature>
<dbReference type="PROSITE" id="PS00076">
    <property type="entry name" value="PYRIDINE_REDOX_1"/>
    <property type="match status" value="1"/>
</dbReference>
<organism evidence="19 20">
    <name type="scientific">Rubripirellula reticaptiva</name>
    <dbReference type="NCBI Taxonomy" id="2528013"/>
    <lineage>
        <taxon>Bacteria</taxon>
        <taxon>Pseudomonadati</taxon>
        <taxon>Planctomycetota</taxon>
        <taxon>Planctomycetia</taxon>
        <taxon>Pirellulales</taxon>
        <taxon>Pirellulaceae</taxon>
        <taxon>Rubripirellula</taxon>
    </lineage>
</organism>
<comment type="miscellaneous">
    <text evidence="16">The active site is a redox-active disulfide bond.</text>
</comment>
<dbReference type="Pfam" id="PF02852">
    <property type="entry name" value="Pyr_redox_dim"/>
    <property type="match status" value="1"/>
</dbReference>
<evidence type="ECO:0000256" key="9">
    <source>
        <dbReference type="ARBA" id="ARBA00023027"/>
    </source>
</evidence>
<keyword evidence="8 16" id="KW-0560">Oxidoreductase</keyword>
<comment type="cofactor">
    <cofactor evidence="14 16">
        <name>FAD</name>
        <dbReference type="ChEBI" id="CHEBI:57692"/>
    </cofactor>
    <text evidence="14 16">Binds 1 FAD per subunit.</text>
</comment>
<evidence type="ECO:0000256" key="8">
    <source>
        <dbReference type="ARBA" id="ARBA00023002"/>
    </source>
</evidence>
<dbReference type="PIRSF" id="PIRSF000350">
    <property type="entry name" value="Mercury_reductase_MerA"/>
    <property type="match status" value="1"/>
</dbReference>
<keyword evidence="10" id="KW-1015">Disulfide bond</keyword>
<evidence type="ECO:0000256" key="10">
    <source>
        <dbReference type="ARBA" id="ARBA00023157"/>
    </source>
</evidence>
<dbReference type="InterPro" id="IPR016156">
    <property type="entry name" value="FAD/NAD-linked_Rdtase_dimer_sf"/>
</dbReference>
<feature type="binding site" evidence="14">
    <location>
        <position position="161"/>
    </location>
    <ligand>
        <name>FAD</name>
        <dbReference type="ChEBI" id="CHEBI:57692"/>
    </ligand>
</feature>
<dbReference type="SUPFAM" id="SSF55424">
    <property type="entry name" value="FAD/NAD-linked reductases, dimerisation (C-terminal) domain"/>
    <property type="match status" value="1"/>
</dbReference>
<keyword evidence="5" id="KW-0963">Cytoplasm</keyword>
<comment type="similarity">
    <text evidence="2 16">Belongs to the class-I pyridine nucleotide-disulfide oxidoreductase family.</text>
</comment>
<keyword evidence="7 14" id="KW-0274">FAD</keyword>
<dbReference type="EC" id="1.8.1.4" evidence="3 16"/>
<evidence type="ECO:0000256" key="14">
    <source>
        <dbReference type="PIRSR" id="PIRSR000350-3"/>
    </source>
</evidence>
<evidence type="ECO:0000256" key="3">
    <source>
        <dbReference type="ARBA" id="ARBA00012608"/>
    </source>
</evidence>
<feature type="binding site" evidence="14">
    <location>
        <position position="97"/>
    </location>
    <ligand>
        <name>FAD</name>
        <dbReference type="ChEBI" id="CHEBI:57692"/>
    </ligand>
</feature>
<dbReference type="FunFam" id="3.30.390.30:FF:000001">
    <property type="entry name" value="Dihydrolipoyl dehydrogenase"/>
    <property type="match status" value="1"/>
</dbReference>
<dbReference type="GO" id="GO:0005737">
    <property type="term" value="C:cytoplasm"/>
    <property type="evidence" value="ECO:0007669"/>
    <property type="project" value="UniProtKB-SubCell"/>
</dbReference>
<comment type="subcellular location">
    <subcellularLocation>
        <location evidence="1">Cytoplasm</location>
    </subcellularLocation>
</comment>
<feature type="active site" description="Proton acceptor" evidence="13">
    <location>
        <position position="488"/>
    </location>
</feature>
<evidence type="ECO:0000256" key="5">
    <source>
        <dbReference type="ARBA" id="ARBA00022490"/>
    </source>
</evidence>
<feature type="binding site" evidence="14">
    <location>
        <position position="315"/>
    </location>
    <ligand>
        <name>NAD(+)</name>
        <dbReference type="ChEBI" id="CHEBI:57540"/>
    </ligand>
</feature>
<dbReference type="AlphaFoldDB" id="A0A5C6EE74"/>
<accession>A0A5C6EE74</accession>
<gene>
    <name evidence="19" type="primary">lpdG</name>
    <name evidence="19" type="ORF">Poly59_61130</name>
</gene>
<dbReference type="Proteomes" id="UP000317977">
    <property type="component" value="Unassembled WGS sequence"/>
</dbReference>
<dbReference type="EMBL" id="SJPX01000006">
    <property type="protein sequence ID" value="TWU47138.1"/>
    <property type="molecule type" value="Genomic_DNA"/>
</dbReference>